<evidence type="ECO:0000313" key="6">
    <source>
        <dbReference type="Proteomes" id="UP000428333"/>
    </source>
</evidence>
<evidence type="ECO:0000256" key="2">
    <source>
        <dbReference type="ARBA" id="ARBA00022737"/>
    </source>
</evidence>
<feature type="region of interest" description="Disordered" evidence="4">
    <location>
        <begin position="1"/>
        <end position="75"/>
    </location>
</feature>
<dbReference type="Pfam" id="PF13812">
    <property type="entry name" value="PPR_3"/>
    <property type="match status" value="2"/>
</dbReference>
<dbReference type="InterPro" id="IPR002885">
    <property type="entry name" value="PPR_rpt"/>
</dbReference>
<dbReference type="PROSITE" id="PS51375">
    <property type="entry name" value="PPR"/>
    <property type="match status" value="8"/>
</dbReference>
<keyword evidence="6" id="KW-1185">Reference proteome</keyword>
<name>A0A6A4LNF2_9ERIC</name>
<feature type="repeat" description="PPR" evidence="3">
    <location>
        <begin position="307"/>
        <end position="341"/>
    </location>
</feature>
<reference evidence="5 6" key="1">
    <citation type="journal article" date="2019" name="Genome Biol. Evol.">
        <title>The Rhododendron genome and chromosomal organization provide insight into shared whole-genome duplications across the heath family (Ericaceae).</title>
        <authorList>
            <person name="Soza V.L."/>
            <person name="Lindsley D."/>
            <person name="Waalkes A."/>
            <person name="Ramage E."/>
            <person name="Patwardhan R.P."/>
            <person name="Burton J.N."/>
            <person name="Adey A."/>
            <person name="Kumar A."/>
            <person name="Qiu R."/>
            <person name="Shendure J."/>
            <person name="Hall B."/>
        </authorList>
    </citation>
    <scope>NUCLEOTIDE SEQUENCE [LARGE SCALE GENOMIC DNA]</scope>
    <source>
        <strain evidence="5">RSF 1966-606</strain>
    </source>
</reference>
<dbReference type="Gene3D" id="1.25.40.10">
    <property type="entry name" value="Tetratricopeptide repeat domain"/>
    <property type="match status" value="3"/>
</dbReference>
<dbReference type="Pfam" id="PF13041">
    <property type="entry name" value="PPR_2"/>
    <property type="match status" value="2"/>
</dbReference>
<dbReference type="AlphaFoldDB" id="A0A6A4LNF2"/>
<sequence>MASLSTPANPFPPPVHRRPDSKPPTAWTRRKPNSRPATGSEQTNAPTVSDRAPSRIDASKLKERDERERKEAVNRKIGSQKAISIILRREATKAVIEKKGGPNNSKKLLPRTVLEALHERVTALRWESALKERGSKIGRGYAGVRLEEFDLRFFLDVVNANECARRRNTRITEVGWKRQQFVVEPKIVFELLREQLWYRPNSGMYIKLIVMLGKCKQPEKAHTLFQAMIDEGCGVNHESYTALLSAYSRSGLFDKAFSLLEEMKNSSDCKPDVYTYSILIKSCVQVYAFDKVDSLLSDMASQGIKPSTITYNTLIDAYGKARKFAKMESTLVEMLREGQCEPDVWTMNSTIRAFGGSGQIETMEKCYDKFQRAGIQADIKTFNVLLDSYGKIGNYEKMSSVMEYMQKYHFSWTLVTYNIVIDAFGRAGDLKQVEFLFRLMQSERIKPNCVTLCSLVRAYGQAGRAEKITGVLRFIEDTDVTLDVIFFNCLVDAYGMMGCFAEMKGVLEMMERKHCKPDRITYRTMINAYTTAGMTSHAQELKDFLNNSVQRTSHQRHNHWQEVYRLGSNPAPFVAGVNHSNPTFAIVDLRDHSRSSPSHSSISVSLVGVVKLRLSDLVRDKWAWAWVAVELGRESGAGWYRVEDGTEDVEVGRTEPRRDRWAWVAVELGRESGAGWDRVEDGTEDVEVGRTRPRRWGWRGRDRWRIFQKDMAT</sequence>
<feature type="non-terminal residue" evidence="5">
    <location>
        <position position="1"/>
    </location>
</feature>
<dbReference type="InterPro" id="IPR011990">
    <property type="entry name" value="TPR-like_helical_dom_sf"/>
</dbReference>
<feature type="repeat" description="PPR" evidence="3">
    <location>
        <begin position="343"/>
        <end position="377"/>
    </location>
</feature>
<dbReference type="Pfam" id="PF01535">
    <property type="entry name" value="PPR"/>
    <property type="match status" value="1"/>
</dbReference>
<evidence type="ECO:0000256" key="1">
    <source>
        <dbReference type="ARBA" id="ARBA00007626"/>
    </source>
</evidence>
<gene>
    <name evidence="5" type="ORF">C3L33_07300</name>
</gene>
<dbReference type="NCBIfam" id="TIGR00756">
    <property type="entry name" value="PPR"/>
    <property type="match status" value="7"/>
</dbReference>
<evidence type="ECO:0000256" key="4">
    <source>
        <dbReference type="SAM" id="MobiDB-lite"/>
    </source>
</evidence>
<feature type="repeat" description="PPR" evidence="3">
    <location>
        <begin position="483"/>
        <end position="517"/>
    </location>
</feature>
<accession>A0A6A4LNF2</accession>
<dbReference type="Proteomes" id="UP000428333">
    <property type="component" value="Linkage Group LG04"/>
</dbReference>
<dbReference type="PANTHER" id="PTHR47447">
    <property type="entry name" value="OS03G0856100 PROTEIN"/>
    <property type="match status" value="1"/>
</dbReference>
<keyword evidence="2" id="KW-0677">Repeat</keyword>
<evidence type="ECO:0000256" key="3">
    <source>
        <dbReference type="PROSITE-ProRule" id="PRU00708"/>
    </source>
</evidence>
<feature type="repeat" description="PPR" evidence="3">
    <location>
        <begin position="413"/>
        <end position="447"/>
    </location>
</feature>
<feature type="compositionally biased region" description="Polar residues" evidence="4">
    <location>
        <begin position="35"/>
        <end position="47"/>
    </location>
</feature>
<proteinExistence type="inferred from homology"/>
<feature type="compositionally biased region" description="Basic and acidic residues" evidence="4">
    <location>
        <begin position="52"/>
        <end position="74"/>
    </location>
</feature>
<evidence type="ECO:0000313" key="5">
    <source>
        <dbReference type="EMBL" id="KAE9460783.1"/>
    </source>
</evidence>
<feature type="repeat" description="PPR" evidence="3">
    <location>
        <begin position="378"/>
        <end position="412"/>
    </location>
</feature>
<organism evidence="5 6">
    <name type="scientific">Rhododendron williamsianum</name>
    <dbReference type="NCBI Taxonomy" id="262921"/>
    <lineage>
        <taxon>Eukaryota</taxon>
        <taxon>Viridiplantae</taxon>
        <taxon>Streptophyta</taxon>
        <taxon>Embryophyta</taxon>
        <taxon>Tracheophyta</taxon>
        <taxon>Spermatophyta</taxon>
        <taxon>Magnoliopsida</taxon>
        <taxon>eudicotyledons</taxon>
        <taxon>Gunneridae</taxon>
        <taxon>Pentapetalae</taxon>
        <taxon>asterids</taxon>
        <taxon>Ericales</taxon>
        <taxon>Ericaceae</taxon>
        <taxon>Ericoideae</taxon>
        <taxon>Rhodoreae</taxon>
        <taxon>Rhododendron</taxon>
    </lineage>
</organism>
<dbReference type="OrthoDB" id="185373at2759"/>
<evidence type="ECO:0008006" key="7">
    <source>
        <dbReference type="Google" id="ProtNLM"/>
    </source>
</evidence>
<feature type="repeat" description="PPR" evidence="3">
    <location>
        <begin position="272"/>
        <end position="306"/>
    </location>
</feature>
<feature type="repeat" description="PPR" evidence="3">
    <location>
        <begin position="201"/>
        <end position="235"/>
    </location>
</feature>
<comment type="similarity">
    <text evidence="1">Belongs to the PPR family. P subfamily.</text>
</comment>
<protein>
    <recommendedName>
        <fullName evidence="7">Pentacotripeptide-repeat region of PRORP domain-containing protein</fullName>
    </recommendedName>
</protein>
<dbReference type="PANTHER" id="PTHR47447:SF21">
    <property type="entry name" value="PENTACOTRIPEPTIDE-REPEAT REGION OF PRORP DOMAIN-CONTAINING PROTEIN"/>
    <property type="match status" value="1"/>
</dbReference>
<feature type="repeat" description="PPR" evidence="3">
    <location>
        <begin position="236"/>
        <end position="266"/>
    </location>
</feature>
<comment type="caution">
    <text evidence="5">The sequence shown here is derived from an EMBL/GenBank/DDBJ whole genome shotgun (WGS) entry which is preliminary data.</text>
</comment>
<dbReference type="EMBL" id="QEFC01000998">
    <property type="protein sequence ID" value="KAE9460783.1"/>
    <property type="molecule type" value="Genomic_DNA"/>
</dbReference>